<feature type="compositionally biased region" description="Basic and acidic residues" evidence="6">
    <location>
        <begin position="564"/>
        <end position="573"/>
    </location>
</feature>
<dbReference type="PANTHER" id="PTHR18902">
    <property type="entry name" value="NUCLEAR MITOTIC APPARATUS PROTEIN 1-RELATED"/>
    <property type="match status" value="1"/>
</dbReference>
<accession>A0A2G9RMV3</accession>
<reference evidence="8" key="1">
    <citation type="journal article" date="2017" name="Nat. Commun.">
        <title>The North American bullfrog draft genome provides insight into hormonal regulation of long noncoding RNA.</title>
        <authorList>
            <person name="Hammond S.A."/>
            <person name="Warren R.L."/>
            <person name="Vandervalk B.P."/>
            <person name="Kucuk E."/>
            <person name="Khan H."/>
            <person name="Gibb E.A."/>
            <person name="Pandoh P."/>
            <person name="Kirk H."/>
            <person name="Zhao Y."/>
            <person name="Jones M."/>
            <person name="Mungall A.J."/>
            <person name="Coope R."/>
            <person name="Pleasance S."/>
            <person name="Moore R.A."/>
            <person name="Holt R.A."/>
            <person name="Round J.M."/>
            <person name="Ohora S."/>
            <person name="Walle B.V."/>
            <person name="Veldhoen N."/>
            <person name="Helbing C.C."/>
            <person name="Birol I."/>
        </authorList>
    </citation>
    <scope>NUCLEOTIDE SEQUENCE [LARGE SCALE GENOMIC DNA]</scope>
</reference>
<feature type="region of interest" description="Disordered" evidence="6">
    <location>
        <begin position="249"/>
        <end position="334"/>
    </location>
</feature>
<evidence type="ECO:0000256" key="6">
    <source>
        <dbReference type="SAM" id="MobiDB-lite"/>
    </source>
</evidence>
<dbReference type="EMBL" id="KV935947">
    <property type="protein sequence ID" value="PIO29239.1"/>
    <property type="molecule type" value="Genomic_DNA"/>
</dbReference>
<keyword evidence="3" id="KW-0597">Phosphoprotein</keyword>
<evidence type="ECO:0000256" key="3">
    <source>
        <dbReference type="ARBA" id="ARBA00022553"/>
    </source>
</evidence>
<feature type="compositionally biased region" description="Polar residues" evidence="6">
    <location>
        <begin position="249"/>
        <end position="259"/>
    </location>
</feature>
<dbReference type="InterPro" id="IPR048726">
    <property type="entry name" value="NuMA_LGNBD"/>
</dbReference>
<dbReference type="GO" id="GO:0005813">
    <property type="term" value="C:centrosome"/>
    <property type="evidence" value="ECO:0007669"/>
    <property type="project" value="TreeGrafter"/>
</dbReference>
<keyword evidence="2" id="KW-0963">Cytoplasm</keyword>
<feature type="region of interest" description="Disordered" evidence="6">
    <location>
        <begin position="204"/>
        <end position="236"/>
    </location>
</feature>
<evidence type="ECO:0008006" key="9">
    <source>
        <dbReference type="Google" id="ProtNLM"/>
    </source>
</evidence>
<dbReference type="GO" id="GO:0005737">
    <property type="term" value="C:cytoplasm"/>
    <property type="evidence" value="ECO:0007669"/>
    <property type="project" value="UniProtKB-SubCell"/>
</dbReference>
<name>A0A2G9RMV3_AQUCT</name>
<feature type="compositionally biased region" description="Polar residues" evidence="6">
    <location>
        <begin position="148"/>
        <end position="159"/>
    </location>
</feature>
<feature type="region of interest" description="Disordered" evidence="6">
    <location>
        <begin position="505"/>
        <end position="573"/>
    </location>
</feature>
<dbReference type="Proteomes" id="UP000228934">
    <property type="component" value="Unassembled WGS sequence"/>
</dbReference>
<keyword evidence="8" id="KW-1185">Reference proteome</keyword>
<proteinExistence type="predicted"/>
<dbReference type="GO" id="GO:0008017">
    <property type="term" value="F:microtubule binding"/>
    <property type="evidence" value="ECO:0007669"/>
    <property type="project" value="TreeGrafter"/>
</dbReference>
<feature type="region of interest" description="Disordered" evidence="6">
    <location>
        <begin position="97"/>
        <end position="170"/>
    </location>
</feature>
<feature type="compositionally biased region" description="Polar residues" evidence="6">
    <location>
        <begin position="512"/>
        <end position="526"/>
    </location>
</feature>
<comment type="subcellular location">
    <subcellularLocation>
        <location evidence="1">Cytoplasm</location>
    </subcellularLocation>
</comment>
<sequence length="573" mass="63794">MDKAKVHYDAKKEQNQELSDKLQAITREQEHLHKENEDLKKESERINKELQLSRLQTKEAEQNCKAMTSQIRSLEAQVEYADRQLRELGKFQVATDALKGRETRVPTRVTRSRADVSTDSLEMSDEDENPLNSTRDSSCRKNGRAHQEPSSSAAAQTDSPEPLAPNRLPKKVESLESLYFTPIPTTRTQSKLDSSVGSIADFSLDSSKKTRSARRRTTQRTKEEVETEPESANTSFYSLRSGISLQALNQQSSTRQSGRPQPAVSAPALTSLPSQESLVKRERASSDDSFNNSDLDVLRNLPGYRSKTRSSARLSTTSGRSSFYVSTCQDEPDPQEDWTRIAELQQRNRTCPPHLKTSYPVESRPSLSSAITDEEMKTGDPKETLRRATLLPSQIQIHEPQPNTRRMTLSSTGVEHSSAGGRIATRQQMKRVSEESHYGPDTPEVTTPAVSIMRGSPHPCAEFQDLYICCAHYEGFPSSPSKRQPMGFSILNTPKKLGSNLLKRGLNKKSTPKSTPQGQGSTSGASKSPRLSVRKSPGRKSPRASTAKSPKTTSKVTLAADPQFFERKQSRNK</sequence>
<feature type="region of interest" description="Disordered" evidence="6">
    <location>
        <begin position="413"/>
        <end position="450"/>
    </location>
</feature>
<feature type="compositionally biased region" description="Polar residues" evidence="6">
    <location>
        <begin position="543"/>
        <end position="556"/>
    </location>
</feature>
<evidence type="ECO:0000256" key="4">
    <source>
        <dbReference type="ARBA" id="ARBA00023054"/>
    </source>
</evidence>
<feature type="compositionally biased region" description="Basic residues" evidence="6">
    <location>
        <begin position="209"/>
        <end position="219"/>
    </location>
</feature>
<evidence type="ECO:0000256" key="2">
    <source>
        <dbReference type="ARBA" id="ARBA00022490"/>
    </source>
</evidence>
<dbReference type="OrthoDB" id="2436455at2759"/>
<evidence type="ECO:0000313" key="8">
    <source>
        <dbReference type="Proteomes" id="UP000228934"/>
    </source>
</evidence>
<evidence type="ECO:0000256" key="1">
    <source>
        <dbReference type="ARBA" id="ARBA00004496"/>
    </source>
</evidence>
<dbReference type="InterPro" id="IPR051841">
    <property type="entry name" value="MT-Golgi_org_protein"/>
</dbReference>
<evidence type="ECO:0000313" key="7">
    <source>
        <dbReference type="EMBL" id="PIO29239.1"/>
    </source>
</evidence>
<dbReference type="GO" id="GO:0000922">
    <property type="term" value="C:spindle pole"/>
    <property type="evidence" value="ECO:0007669"/>
    <property type="project" value="TreeGrafter"/>
</dbReference>
<keyword evidence="4 5" id="KW-0175">Coiled coil</keyword>
<gene>
    <name evidence="7" type="ORF">AB205_0102460</name>
</gene>
<organism evidence="7 8">
    <name type="scientific">Aquarana catesbeiana</name>
    <name type="common">American bullfrog</name>
    <name type="synonym">Rana catesbeiana</name>
    <dbReference type="NCBI Taxonomy" id="8400"/>
    <lineage>
        <taxon>Eukaryota</taxon>
        <taxon>Metazoa</taxon>
        <taxon>Chordata</taxon>
        <taxon>Craniata</taxon>
        <taxon>Vertebrata</taxon>
        <taxon>Euteleostomi</taxon>
        <taxon>Amphibia</taxon>
        <taxon>Batrachia</taxon>
        <taxon>Anura</taxon>
        <taxon>Neobatrachia</taxon>
        <taxon>Ranoidea</taxon>
        <taxon>Ranidae</taxon>
        <taxon>Aquarana</taxon>
    </lineage>
</organism>
<dbReference type="AlphaFoldDB" id="A0A2G9RMV3"/>
<dbReference type="CDD" id="cd22298">
    <property type="entry name" value="NuMA_LGNBD"/>
    <property type="match status" value="1"/>
</dbReference>
<feature type="compositionally biased region" description="Polar residues" evidence="6">
    <location>
        <begin position="309"/>
        <end position="329"/>
    </location>
</feature>
<protein>
    <recommendedName>
        <fullName evidence="9">Nuclear mitotic apparatus protein 1</fullName>
    </recommendedName>
</protein>
<evidence type="ECO:0000256" key="5">
    <source>
        <dbReference type="SAM" id="Coils"/>
    </source>
</evidence>
<dbReference type="PANTHER" id="PTHR18902:SF24">
    <property type="entry name" value="NUCLEAR MITOTIC APPARATUS PROTEIN 1"/>
    <property type="match status" value="1"/>
</dbReference>
<dbReference type="GO" id="GO:0000132">
    <property type="term" value="P:establishment of mitotic spindle orientation"/>
    <property type="evidence" value="ECO:0007669"/>
    <property type="project" value="TreeGrafter"/>
</dbReference>
<feature type="coiled-coil region" evidence="5">
    <location>
        <begin position="1"/>
        <end position="84"/>
    </location>
</feature>
<feature type="compositionally biased region" description="Basic residues" evidence="6">
    <location>
        <begin position="532"/>
        <end position="542"/>
    </location>
</feature>
<dbReference type="GO" id="GO:0005876">
    <property type="term" value="C:spindle microtubule"/>
    <property type="evidence" value="ECO:0007669"/>
    <property type="project" value="TreeGrafter"/>
</dbReference>